<evidence type="ECO:0000313" key="6">
    <source>
        <dbReference type="Proteomes" id="UP001419084"/>
    </source>
</evidence>
<organism evidence="5 6">
    <name type="scientific">Lacrimispora amygdalina</name>
    <dbReference type="NCBI Taxonomy" id="253257"/>
    <lineage>
        <taxon>Bacteria</taxon>
        <taxon>Bacillati</taxon>
        <taxon>Bacillota</taxon>
        <taxon>Clostridia</taxon>
        <taxon>Lachnospirales</taxon>
        <taxon>Lachnospiraceae</taxon>
        <taxon>Lacrimispora</taxon>
    </lineage>
</organism>
<dbReference type="InterPro" id="IPR006054">
    <property type="entry name" value="DnaQ"/>
</dbReference>
<protein>
    <recommendedName>
        <fullName evidence="4">Exonuclease domain-containing protein</fullName>
    </recommendedName>
</protein>
<gene>
    <name evidence="5" type="ORF">LAD12857_31350</name>
</gene>
<accession>A0ABQ5M8Z0</accession>
<dbReference type="InterPro" id="IPR012337">
    <property type="entry name" value="RNaseH-like_sf"/>
</dbReference>
<comment type="caution">
    <text evidence="5">The sequence shown here is derived from an EMBL/GenBank/DDBJ whole genome shotgun (WGS) entry which is preliminary data.</text>
</comment>
<dbReference type="CDD" id="cd06127">
    <property type="entry name" value="DEDDh"/>
    <property type="match status" value="1"/>
</dbReference>
<dbReference type="PANTHER" id="PTHR30231:SF4">
    <property type="entry name" value="PROTEIN NEN2"/>
    <property type="match status" value="1"/>
</dbReference>
<name>A0ABQ5M8Z0_9FIRM</name>
<dbReference type="InterPro" id="IPR036397">
    <property type="entry name" value="RNaseH_sf"/>
</dbReference>
<evidence type="ECO:0000259" key="4">
    <source>
        <dbReference type="SMART" id="SM00479"/>
    </source>
</evidence>
<dbReference type="PANTHER" id="PTHR30231">
    <property type="entry name" value="DNA POLYMERASE III SUBUNIT EPSILON"/>
    <property type="match status" value="1"/>
</dbReference>
<dbReference type="NCBIfam" id="TIGR00573">
    <property type="entry name" value="dnaq"/>
    <property type="match status" value="1"/>
</dbReference>
<keyword evidence="2" id="KW-0378">Hydrolase</keyword>
<dbReference type="EMBL" id="BRPJ01000060">
    <property type="protein sequence ID" value="GLB31212.1"/>
    <property type="molecule type" value="Genomic_DNA"/>
</dbReference>
<evidence type="ECO:0000256" key="3">
    <source>
        <dbReference type="ARBA" id="ARBA00022839"/>
    </source>
</evidence>
<feature type="domain" description="Exonuclease" evidence="4">
    <location>
        <begin position="20"/>
        <end position="185"/>
    </location>
</feature>
<dbReference type="SUPFAM" id="SSF53098">
    <property type="entry name" value="Ribonuclease H-like"/>
    <property type="match status" value="1"/>
</dbReference>
<dbReference type="Proteomes" id="UP001419084">
    <property type="component" value="Unassembled WGS sequence"/>
</dbReference>
<evidence type="ECO:0000256" key="2">
    <source>
        <dbReference type="ARBA" id="ARBA00022801"/>
    </source>
</evidence>
<evidence type="ECO:0000313" key="5">
    <source>
        <dbReference type="EMBL" id="GLB31212.1"/>
    </source>
</evidence>
<sequence length="251" mass="28219">MSQRCDGGKRGEEEQDVISSYVAVDLETTGLDPKRDKIIEIGAVRVTEGEAGDTFECFVNPYRSLEERVISLTGITDSQLNQAEGIETVIGRFLDFAGNLPILGHHVIFDYSFLKRAAVNSGSGYERQGIDTLKLARKFMPEDSPKSLSAACRYFGIEIKQSHRALCDAFAAHQLYQAMKKEFGQAKSEAFDSDVLIYKVKKEQPASNRQKEHLQDLLKYHKIALSVQLDHLSRNEISRITDKIIAQYGRI</sequence>
<keyword evidence="1" id="KW-0540">Nuclease</keyword>
<dbReference type="SMART" id="SM00479">
    <property type="entry name" value="EXOIII"/>
    <property type="match status" value="1"/>
</dbReference>
<proteinExistence type="predicted"/>
<dbReference type="InterPro" id="IPR013520">
    <property type="entry name" value="Ribonucl_H"/>
</dbReference>
<evidence type="ECO:0000256" key="1">
    <source>
        <dbReference type="ARBA" id="ARBA00022722"/>
    </source>
</evidence>
<keyword evidence="6" id="KW-1185">Reference proteome</keyword>
<reference evidence="5 6" key="1">
    <citation type="journal article" date="2024" name="Int. J. Syst. Evol. Microbiol.">
        <title>Lacrimispora brassicae sp. nov. isolated from fermented cabbage, and proposal of Clostridium indicum Gundawar et al. 2019 and Clostridium methoxybenzovorans Mechichi et al. 1999 as heterotypic synonyms of Lacrimispora amygdalina (Parshina et al. 2003) Haas and Blanchard 2020 and Lacrimispora indolis (McClung and McCoy 1957) Haas and Blanchard 2020, respectively.</title>
        <authorList>
            <person name="Kobayashi H."/>
            <person name="Tanizawa Y."/>
            <person name="Sakamoto M."/>
            <person name="Ohkuma M."/>
            <person name="Tohno M."/>
        </authorList>
    </citation>
    <scope>NUCLEOTIDE SEQUENCE [LARGE SCALE GENOMIC DNA]</scope>
    <source>
        <strain evidence="5 6">DSM 12857</strain>
    </source>
</reference>
<dbReference type="Pfam" id="PF00929">
    <property type="entry name" value="RNase_T"/>
    <property type="match status" value="1"/>
</dbReference>
<keyword evidence="3" id="KW-0269">Exonuclease</keyword>
<dbReference type="Gene3D" id="3.30.420.10">
    <property type="entry name" value="Ribonuclease H-like superfamily/Ribonuclease H"/>
    <property type="match status" value="1"/>
</dbReference>